<dbReference type="InterPro" id="IPR036291">
    <property type="entry name" value="NAD(P)-bd_dom_sf"/>
</dbReference>
<dbReference type="InterPro" id="IPR058932">
    <property type="entry name" value="KDD_N"/>
</dbReference>
<protein>
    <submittedName>
        <fullName evidence="2">L-erythro-3,5-diaminohexanoate dehydrogenase</fullName>
    </submittedName>
</protein>
<dbReference type="Pfam" id="PF26370">
    <property type="entry name" value="KDD_N"/>
    <property type="match status" value="1"/>
</dbReference>
<evidence type="ECO:0000313" key="3">
    <source>
        <dbReference type="Proteomes" id="UP000244240"/>
    </source>
</evidence>
<sequence length="351" mass="36755">MKPKKKGHRFGLHRVLEPTGVLPQPSWKLDPEPVCCDNELLIEVTRLNIDSASFNQMKEESGVDPEGVKERILSIVRERGKMHNPVTGSGGMLIGRVAEIGPAFPGRELRPGDRIAALVSLSLTPLSLSAIQSVDMETGQVEVCGTAVLFASGPYAVLPDDLPEPLALAVLDVCGAPAQVARLVHPGQTVAVMGGGGKSGLLSLYQARKQAGAEGRILALEAGAGACEAISSLNVADHVIRVDARDPVAVLEAVEQATGGALADLTFNCVNVPGTELSTVLATRDGGTVYHFSTAVRFTTAALGAEGLGKDVHMMIGNGFAPGHAERALEILRESPGVRAILEKRYQVTAG</sequence>
<keyword evidence="3" id="KW-1185">Reference proteome</keyword>
<accession>A0A2T6C2C5</accession>
<evidence type="ECO:0000259" key="1">
    <source>
        <dbReference type="Pfam" id="PF26370"/>
    </source>
</evidence>
<organism evidence="2 3">
    <name type="scientific">Melghirimyces profundicolus</name>
    <dbReference type="NCBI Taxonomy" id="1242148"/>
    <lineage>
        <taxon>Bacteria</taxon>
        <taxon>Bacillati</taxon>
        <taxon>Bacillota</taxon>
        <taxon>Bacilli</taxon>
        <taxon>Bacillales</taxon>
        <taxon>Thermoactinomycetaceae</taxon>
        <taxon>Melghirimyces</taxon>
    </lineage>
</organism>
<dbReference type="EMBL" id="QBKR01000005">
    <property type="protein sequence ID" value="PTX62465.1"/>
    <property type="molecule type" value="Genomic_DNA"/>
</dbReference>
<comment type="caution">
    <text evidence="2">The sequence shown here is derived from an EMBL/GenBank/DDBJ whole genome shotgun (WGS) entry which is preliminary data.</text>
</comment>
<gene>
    <name evidence="2" type="ORF">C8P63_10560</name>
</gene>
<dbReference type="Gene3D" id="3.90.180.10">
    <property type="entry name" value="Medium-chain alcohol dehydrogenases, catalytic domain"/>
    <property type="match status" value="1"/>
</dbReference>
<feature type="domain" description="L-erythro-3,5-diaminohexanoate dehydrogenase N-terminal" evidence="1">
    <location>
        <begin position="13"/>
        <end position="159"/>
    </location>
</feature>
<reference evidence="2 3" key="1">
    <citation type="submission" date="2018-04" db="EMBL/GenBank/DDBJ databases">
        <title>Genomic Encyclopedia of Archaeal and Bacterial Type Strains, Phase II (KMG-II): from individual species to whole genera.</title>
        <authorList>
            <person name="Goeker M."/>
        </authorList>
    </citation>
    <scope>NUCLEOTIDE SEQUENCE [LARGE SCALE GENOMIC DNA]</scope>
    <source>
        <strain evidence="2 3">DSM 45787</strain>
    </source>
</reference>
<dbReference type="RefSeq" id="WP_245920705.1">
    <property type="nucleotide sequence ID" value="NZ_QBKR01000005.1"/>
</dbReference>
<dbReference type="Proteomes" id="UP000244240">
    <property type="component" value="Unassembled WGS sequence"/>
</dbReference>
<name>A0A2T6C2C5_9BACL</name>
<proteinExistence type="predicted"/>
<evidence type="ECO:0000313" key="2">
    <source>
        <dbReference type="EMBL" id="PTX62465.1"/>
    </source>
</evidence>
<dbReference type="SUPFAM" id="SSF51735">
    <property type="entry name" value="NAD(P)-binding Rossmann-fold domains"/>
    <property type="match status" value="1"/>
</dbReference>
<dbReference type="AlphaFoldDB" id="A0A2T6C2C5"/>